<dbReference type="AlphaFoldDB" id="A0A6I1DUE6"/>
<dbReference type="RefSeq" id="WP_152131760.1">
    <property type="nucleotide sequence ID" value="NZ_WELG01000002.1"/>
</dbReference>
<gene>
    <name evidence="1" type="ORF">F8C76_10965</name>
</gene>
<sequence>MLLRIRAICNPKGVFVCLFALLILMSNLRFSSMYVYYSLDREDFIERLCENKDKPELNCDGKCMLAKMLQAQTDEDEQPMPIIGWEQVLVFFMDLPVYDVQLGNTEKSSAFFYSNSYSYCFSEMPIKPPMV</sequence>
<comment type="caution">
    <text evidence="1">The sequence shown here is derived from an EMBL/GenBank/DDBJ whole genome shotgun (WGS) entry which is preliminary data.</text>
</comment>
<dbReference type="Proteomes" id="UP000429785">
    <property type="component" value="Unassembled WGS sequence"/>
</dbReference>
<evidence type="ECO:0000313" key="1">
    <source>
        <dbReference type="EMBL" id="KAB7528378.1"/>
    </source>
</evidence>
<reference evidence="1 2" key="1">
    <citation type="submission" date="2019-10" db="EMBL/GenBank/DDBJ databases">
        <title>Muricauda olearia CL-SS4 JCM15563 genome.</title>
        <authorList>
            <person name="Liu L."/>
        </authorList>
    </citation>
    <scope>NUCLEOTIDE SEQUENCE [LARGE SCALE GENOMIC DNA]</scope>
    <source>
        <strain evidence="1 2">CL-SS4</strain>
    </source>
</reference>
<name>A0A6I1DUE6_9FLAO</name>
<protein>
    <submittedName>
        <fullName evidence="1">Uncharacterized protein</fullName>
    </submittedName>
</protein>
<organism evidence="1 2">
    <name type="scientific">Flagellimonas olearia</name>
    <dbReference type="NCBI Taxonomy" id="552546"/>
    <lineage>
        <taxon>Bacteria</taxon>
        <taxon>Pseudomonadati</taxon>
        <taxon>Bacteroidota</taxon>
        <taxon>Flavobacteriia</taxon>
        <taxon>Flavobacteriales</taxon>
        <taxon>Flavobacteriaceae</taxon>
        <taxon>Flagellimonas</taxon>
    </lineage>
</organism>
<evidence type="ECO:0000313" key="2">
    <source>
        <dbReference type="Proteomes" id="UP000429785"/>
    </source>
</evidence>
<dbReference type="OrthoDB" id="980645at2"/>
<accession>A0A6I1DUE6</accession>
<proteinExistence type="predicted"/>
<dbReference type="EMBL" id="WELG01000002">
    <property type="protein sequence ID" value="KAB7528378.1"/>
    <property type="molecule type" value="Genomic_DNA"/>
</dbReference>